<gene>
    <name evidence="3" type="ORF">BST11_21510</name>
    <name evidence="2" type="ORF">H7K38_01055</name>
</gene>
<proteinExistence type="predicted"/>
<evidence type="ECO:0000259" key="1">
    <source>
        <dbReference type="Pfam" id="PF00144"/>
    </source>
</evidence>
<dbReference type="AlphaFoldDB" id="A0AA41XKV6"/>
<organism evidence="2 5">
    <name type="scientific">Mycobacterium alsense</name>
    <dbReference type="NCBI Taxonomy" id="324058"/>
    <lineage>
        <taxon>Bacteria</taxon>
        <taxon>Bacillati</taxon>
        <taxon>Actinomycetota</taxon>
        <taxon>Actinomycetes</taxon>
        <taxon>Mycobacteriales</taxon>
        <taxon>Mycobacteriaceae</taxon>
        <taxon>Mycobacterium</taxon>
    </lineage>
</organism>
<protein>
    <submittedName>
        <fullName evidence="2">Beta-lactamase family protein</fullName>
    </submittedName>
    <submittedName>
        <fullName evidence="3">EstA family serine hydrolase</fullName>
    </submittedName>
</protein>
<dbReference type="SUPFAM" id="SSF56601">
    <property type="entry name" value="beta-lactamase/transpeptidase-like"/>
    <property type="match status" value="1"/>
</dbReference>
<keyword evidence="3" id="KW-0378">Hydrolase</keyword>
<evidence type="ECO:0000313" key="3">
    <source>
        <dbReference type="EMBL" id="OQZ88670.1"/>
    </source>
</evidence>
<evidence type="ECO:0000313" key="5">
    <source>
        <dbReference type="Proteomes" id="UP001141650"/>
    </source>
</evidence>
<dbReference type="Pfam" id="PF00144">
    <property type="entry name" value="Beta-lactamase"/>
    <property type="match status" value="1"/>
</dbReference>
<dbReference type="EMBL" id="JACKVH010000004">
    <property type="protein sequence ID" value="MCV7377242.1"/>
    <property type="molecule type" value="Genomic_DNA"/>
</dbReference>
<feature type="domain" description="Beta-lactamase-related" evidence="1">
    <location>
        <begin position="25"/>
        <end position="388"/>
    </location>
</feature>
<evidence type="ECO:0000313" key="2">
    <source>
        <dbReference type="EMBL" id="MCV7377242.1"/>
    </source>
</evidence>
<dbReference type="Proteomes" id="UP001141650">
    <property type="component" value="Unassembled WGS sequence"/>
</dbReference>
<dbReference type="InterPro" id="IPR001466">
    <property type="entry name" value="Beta-lactam-related"/>
</dbReference>
<dbReference type="RefSeq" id="WP_083140022.1">
    <property type="nucleotide sequence ID" value="NZ_JACKVH010000004.1"/>
</dbReference>
<name>A0AA41XKV6_9MYCO</name>
<dbReference type="PANTHER" id="PTHR43319">
    <property type="entry name" value="BETA-LACTAMASE-RELATED"/>
    <property type="match status" value="1"/>
</dbReference>
<evidence type="ECO:0000313" key="4">
    <source>
        <dbReference type="Proteomes" id="UP000192319"/>
    </source>
</evidence>
<dbReference type="InterPro" id="IPR052907">
    <property type="entry name" value="Beta-lactamase/esterase"/>
</dbReference>
<keyword evidence="4" id="KW-1185">Reference proteome</keyword>
<dbReference type="Gene3D" id="3.40.710.10">
    <property type="entry name" value="DD-peptidase/beta-lactamase superfamily"/>
    <property type="match status" value="1"/>
</dbReference>
<reference evidence="3 4" key="1">
    <citation type="submission" date="2017-02" db="EMBL/GenBank/DDBJ databases">
        <title>The new phylogeny of genus Mycobacterium.</title>
        <authorList>
            <person name="Tortoli E."/>
            <person name="Trovato A."/>
            <person name="Cirillo D.M."/>
        </authorList>
    </citation>
    <scope>NUCLEOTIDE SEQUENCE [LARGE SCALE GENOMIC DNA]</scope>
    <source>
        <strain evidence="3 4">DSM 45230</strain>
    </source>
</reference>
<accession>A0AA41XKV6</accession>
<dbReference type="InterPro" id="IPR012338">
    <property type="entry name" value="Beta-lactam/transpept-like"/>
</dbReference>
<dbReference type="PANTHER" id="PTHR43319:SF3">
    <property type="entry name" value="BETA-LACTAMASE-RELATED DOMAIN-CONTAINING PROTEIN"/>
    <property type="match status" value="1"/>
</dbReference>
<sequence>MARKVPIPPDLIGGDVEDGYGKVADAFRRNLSSGQEVGAAIAVYREGRKVVDLWGGYRNGITQTPWEQDTLVNVFSTTKGVASLTVAVAAARGHLSYDAKVAAYWPEFAQCGKEAITVRQLLAHQAGLVAIDPPLTLQELADPSKVSAKLAAQVPAWTPGTRHGYHGITLGWYEGELIRRVDPTGRSLGRFFAEEIARPLGLDFYIGLPASIDRDRIAHLHAWSFPKVLLHMNTMPPRFALALSNPLGLTARSLIFVKGINNPDAFNRDELRVVEMPAVNGTGTARSIARLYGSAATADPVLGLGASTLDALKLPALPPTNGLRDKVLHVDTTFSLGFNKPIPACTFGSSANAFGTPGAGGSFGFADPDTGIGYGYVMNKLGFHLVSDPRELALRNALFHDVLGTRPQT</sequence>
<reference evidence="2" key="2">
    <citation type="submission" date="2020-07" db="EMBL/GenBank/DDBJ databases">
        <authorList>
            <person name="Pettersson B.M.F."/>
            <person name="Behra P.R.K."/>
            <person name="Ramesh M."/>
            <person name="Das S."/>
            <person name="Dasgupta S."/>
            <person name="Kirsebom L.A."/>
        </authorList>
    </citation>
    <scope>NUCLEOTIDE SEQUENCE</scope>
    <source>
        <strain evidence="2">CCUG 55640</strain>
    </source>
</reference>
<dbReference type="EMBL" id="MVHD01000049">
    <property type="protein sequence ID" value="OQZ88670.1"/>
    <property type="molecule type" value="Genomic_DNA"/>
</dbReference>
<dbReference type="Proteomes" id="UP000192319">
    <property type="component" value="Unassembled WGS sequence"/>
</dbReference>
<reference evidence="2" key="3">
    <citation type="journal article" date="2022" name="BMC Genomics">
        <title>Comparative genome analysis of mycobacteria focusing on tRNA and non-coding RNA.</title>
        <authorList>
            <person name="Behra P.R.K."/>
            <person name="Pettersson B.M.F."/>
            <person name="Ramesh M."/>
            <person name="Das S."/>
            <person name="Dasgupta S."/>
            <person name="Kirsebom L.A."/>
        </authorList>
    </citation>
    <scope>NUCLEOTIDE SEQUENCE</scope>
    <source>
        <strain evidence="2">CCUG 55640</strain>
    </source>
</reference>
<comment type="caution">
    <text evidence="2">The sequence shown here is derived from an EMBL/GenBank/DDBJ whole genome shotgun (WGS) entry which is preliminary data.</text>
</comment>
<dbReference type="GO" id="GO:0016787">
    <property type="term" value="F:hydrolase activity"/>
    <property type="evidence" value="ECO:0007669"/>
    <property type="project" value="UniProtKB-KW"/>
</dbReference>